<evidence type="ECO:0000313" key="3">
    <source>
        <dbReference type="EMBL" id="STT45191.1"/>
    </source>
</evidence>
<reference evidence="13 14" key="1">
    <citation type="submission" date="2018-06" db="EMBL/GenBank/DDBJ databases">
        <authorList>
            <consortium name="Pathogen Informatics"/>
            <person name="Doyle S."/>
        </authorList>
    </citation>
    <scope>NUCLEOTIDE SEQUENCE [LARGE SCALE GENOMIC DNA]</scope>
    <source>
        <strain evidence="8 20">NCTC204</strain>
        <strain evidence="6 15">NCTC5051</strain>
        <strain evidence="5 16">NCTC5053</strain>
        <strain evidence="4 17">NCTC8849</strain>
        <strain evidence="1 14">NCTC9601</strain>
        <strain evidence="7 19">NCTC9617</strain>
        <strain evidence="3 18">NCTC9637</strain>
        <strain evidence="2 13">NCTC9645</strain>
    </source>
</reference>
<dbReference type="EMBL" id="UGMN01000001">
    <property type="protein sequence ID" value="STU74414.1"/>
    <property type="molecule type" value="Genomic_DNA"/>
</dbReference>
<dbReference type="Proteomes" id="UP000255192">
    <property type="component" value="Unassembled WGS sequence"/>
</dbReference>
<reference evidence="11 23" key="3">
    <citation type="submission" date="2018-10" db="EMBL/GenBank/DDBJ databases">
        <authorList>
            <person name="Noll B N."/>
        </authorList>
    </citation>
    <scope>NUCLEOTIDE SEQUENCE [LARGE SCALE GENOMIC DNA]</scope>
    <source>
        <strain evidence="11">Kpneu006</strain>
    </source>
</reference>
<name>A0A1W1KRB5_KLEPN</name>
<evidence type="ECO:0000313" key="1">
    <source>
        <dbReference type="EMBL" id="SPX55276.1"/>
    </source>
</evidence>
<evidence type="ECO:0000313" key="16">
    <source>
        <dbReference type="Proteomes" id="UP000254387"/>
    </source>
</evidence>
<dbReference type="Proteomes" id="UP000254387">
    <property type="component" value="Unassembled WGS sequence"/>
</dbReference>
<proteinExistence type="predicted"/>
<dbReference type="EMBL" id="UGLC01000005">
    <property type="protein sequence ID" value="STU51580.1"/>
    <property type="molecule type" value="Genomic_DNA"/>
</dbReference>
<protein>
    <submittedName>
        <fullName evidence="4">Uncharacterized protein</fullName>
    </submittedName>
</protein>
<evidence type="ECO:0000313" key="24">
    <source>
        <dbReference type="Proteomes" id="UP000376235"/>
    </source>
</evidence>
<organism evidence="4 17">
    <name type="scientific">Klebsiella pneumoniae</name>
    <dbReference type="NCBI Taxonomy" id="573"/>
    <lineage>
        <taxon>Bacteria</taxon>
        <taxon>Pseudomonadati</taxon>
        <taxon>Pseudomonadota</taxon>
        <taxon>Gammaproteobacteria</taxon>
        <taxon>Enterobacterales</taxon>
        <taxon>Enterobacteriaceae</taxon>
        <taxon>Klebsiella/Raoultella group</taxon>
        <taxon>Klebsiella</taxon>
        <taxon>Klebsiella pneumoniae complex</taxon>
    </lineage>
</organism>
<dbReference type="EMBL" id="UGLB01000001">
    <property type="protein sequence ID" value="STT45191.1"/>
    <property type="molecule type" value="Genomic_DNA"/>
</dbReference>
<dbReference type="Proteomes" id="UP000376235">
    <property type="component" value="Unassembled WGS sequence"/>
</dbReference>
<evidence type="ECO:0000313" key="4">
    <source>
        <dbReference type="EMBL" id="STU51580.1"/>
    </source>
</evidence>
<dbReference type="EMBL" id="CAAHCC010000016">
    <property type="protein sequence ID" value="VGL15627.1"/>
    <property type="molecule type" value="Genomic_DNA"/>
</dbReference>
<evidence type="ECO:0000313" key="11">
    <source>
        <dbReference type="EMBL" id="VCW39215.1"/>
    </source>
</evidence>
<evidence type="ECO:0000313" key="20">
    <source>
        <dbReference type="Proteomes" id="UP000255192"/>
    </source>
</evidence>
<dbReference type="Proteomes" id="UP000255167">
    <property type="component" value="Unassembled WGS sequence"/>
</dbReference>
<reference evidence="21 22" key="2">
    <citation type="submission" date="2018-08" db="EMBL/GenBank/DDBJ databases">
        <authorList>
            <consortium name="Pathogen Informatics"/>
        </authorList>
    </citation>
    <scope>NUCLEOTIDE SEQUENCE [LARGE SCALE GENOMIC DNA]</scope>
    <source>
        <strain evidence="12 24">5012STDY7626430</strain>
        <strain evidence="10 21">EuSCAPE_HU047</strain>
        <strain evidence="9 22">EuSCAPE_IT093</strain>
    </source>
</reference>
<evidence type="ECO:0000313" key="6">
    <source>
        <dbReference type="EMBL" id="STW25712.1"/>
    </source>
</evidence>
<evidence type="ECO:0000313" key="12">
    <source>
        <dbReference type="EMBL" id="VGL15627.1"/>
    </source>
</evidence>
<dbReference type="Proteomes" id="UP000254799">
    <property type="component" value="Unassembled WGS sequence"/>
</dbReference>
<dbReference type="AlphaFoldDB" id="A0A1W1KRB5"/>
<dbReference type="EMBL" id="UASN01000019">
    <property type="protein sequence ID" value="SPX55276.1"/>
    <property type="molecule type" value="Genomic_DNA"/>
</dbReference>
<evidence type="ECO:0000313" key="22">
    <source>
        <dbReference type="Proteomes" id="UP000258673"/>
    </source>
</evidence>
<evidence type="ECO:0000313" key="8">
    <source>
        <dbReference type="EMBL" id="STY78627.1"/>
    </source>
</evidence>
<evidence type="ECO:0000313" key="13">
    <source>
        <dbReference type="Proteomes" id="UP000250675"/>
    </source>
</evidence>
<accession>A0A1W1KRB5</accession>
<dbReference type="Proteomes" id="UP000254141">
    <property type="component" value="Unassembled WGS sequence"/>
</dbReference>
<evidence type="ECO:0000313" key="21">
    <source>
        <dbReference type="Proteomes" id="UP000258253"/>
    </source>
</evidence>
<evidence type="ECO:0000313" key="17">
    <source>
        <dbReference type="Proteomes" id="UP000254799"/>
    </source>
</evidence>
<dbReference type="EMBL" id="UKUT01000017">
    <property type="protein sequence ID" value="SYH37116.1"/>
    <property type="molecule type" value="Genomic_DNA"/>
</dbReference>
<gene>
    <name evidence="11" type="ORF">BANRA_05227</name>
    <name evidence="8" type="ORF">NCTC204_06954</name>
    <name evidence="6" type="ORF">NCTC5051_05501</name>
    <name evidence="5" type="ORF">NCTC5053_00112</name>
    <name evidence="4" type="ORF">NCTC8849_06622</name>
    <name evidence="1" type="ORF">NCTC9601_02451</name>
    <name evidence="7" type="ORF">NCTC9617_07136</name>
    <name evidence="3" type="ORF">NCTC9637_00028</name>
    <name evidence="2" type="ORF">NCTC9645_04538</name>
    <name evidence="9" type="ORF">SAMEA3515122_04953</name>
    <name evidence="10" type="ORF">SAMEA3538828_04799</name>
    <name evidence="12" type="ORF">SAMEA4873632_05038</name>
</gene>
<dbReference type="EMBL" id="UASO01000006">
    <property type="protein sequence ID" value="SQC86451.1"/>
    <property type="molecule type" value="Genomic_DNA"/>
</dbReference>
<dbReference type="EMBL" id="UWVH01000002">
    <property type="protein sequence ID" value="VCW39215.1"/>
    <property type="molecule type" value="Genomic_DNA"/>
</dbReference>
<dbReference type="Proteomes" id="UP000251123">
    <property type="component" value="Unassembled WGS sequence"/>
</dbReference>
<dbReference type="EMBL" id="ULCI01000027">
    <property type="protein sequence ID" value="SYR47541.1"/>
    <property type="molecule type" value="Genomic_DNA"/>
</dbReference>
<evidence type="ECO:0000313" key="15">
    <source>
        <dbReference type="Proteomes" id="UP000254141"/>
    </source>
</evidence>
<evidence type="ECO:0000313" key="10">
    <source>
        <dbReference type="EMBL" id="SYR47541.1"/>
    </source>
</evidence>
<evidence type="ECO:0000313" key="2">
    <source>
        <dbReference type="EMBL" id="SQC86451.1"/>
    </source>
</evidence>
<evidence type="ECO:0000313" key="18">
    <source>
        <dbReference type="Proteomes" id="UP000255099"/>
    </source>
</evidence>
<evidence type="ECO:0000313" key="5">
    <source>
        <dbReference type="EMBL" id="STU74414.1"/>
    </source>
</evidence>
<dbReference type="EMBL" id="UGNC01000008">
    <property type="protein sequence ID" value="STX08105.1"/>
    <property type="molecule type" value="Genomic_DNA"/>
</dbReference>
<evidence type="ECO:0000313" key="14">
    <source>
        <dbReference type="Proteomes" id="UP000251123"/>
    </source>
</evidence>
<dbReference type="Proteomes" id="UP000250675">
    <property type="component" value="Unassembled WGS sequence"/>
</dbReference>
<dbReference type="Proteomes" id="UP000269921">
    <property type="component" value="Unassembled WGS sequence"/>
</dbReference>
<dbReference type="Proteomes" id="UP000258673">
    <property type="component" value="Unassembled WGS sequence"/>
</dbReference>
<evidence type="ECO:0000313" key="23">
    <source>
        <dbReference type="Proteomes" id="UP000269921"/>
    </source>
</evidence>
<dbReference type="Proteomes" id="UP000258253">
    <property type="component" value="Unassembled WGS sequence"/>
</dbReference>
<dbReference type="EMBL" id="UGLU01000002">
    <property type="protein sequence ID" value="STW25712.1"/>
    <property type="molecule type" value="Genomic_DNA"/>
</dbReference>
<dbReference type="Proteomes" id="UP000255099">
    <property type="component" value="Unassembled WGS sequence"/>
</dbReference>
<evidence type="ECO:0000313" key="7">
    <source>
        <dbReference type="EMBL" id="STX08105.1"/>
    </source>
</evidence>
<dbReference type="EMBL" id="UGMD01000003">
    <property type="protein sequence ID" value="STY78627.1"/>
    <property type="molecule type" value="Genomic_DNA"/>
</dbReference>
<sequence length="35" mass="4249">MQEGLLATLILFFFHHLSFSCLTYKNTQLRLRHIR</sequence>
<evidence type="ECO:0000313" key="9">
    <source>
        <dbReference type="EMBL" id="SYH37116.1"/>
    </source>
</evidence>
<evidence type="ECO:0000313" key="19">
    <source>
        <dbReference type="Proteomes" id="UP000255167"/>
    </source>
</evidence>